<reference evidence="1 2" key="1">
    <citation type="submission" date="2020-02" db="EMBL/GenBank/DDBJ databases">
        <authorList>
            <person name="Ferguson B K."/>
        </authorList>
    </citation>
    <scope>NUCLEOTIDE SEQUENCE [LARGE SCALE GENOMIC DNA]</scope>
</reference>
<dbReference type="AlphaFoldDB" id="A0A6H5J530"/>
<proteinExistence type="predicted"/>
<gene>
    <name evidence="1" type="ORF">TBRA_LOCUS16183</name>
</gene>
<dbReference type="Proteomes" id="UP000479190">
    <property type="component" value="Unassembled WGS sequence"/>
</dbReference>
<dbReference type="OrthoDB" id="428974at2759"/>
<evidence type="ECO:0000313" key="2">
    <source>
        <dbReference type="Proteomes" id="UP000479190"/>
    </source>
</evidence>
<organism evidence="1 2">
    <name type="scientific">Trichogramma brassicae</name>
    <dbReference type="NCBI Taxonomy" id="86971"/>
    <lineage>
        <taxon>Eukaryota</taxon>
        <taxon>Metazoa</taxon>
        <taxon>Ecdysozoa</taxon>
        <taxon>Arthropoda</taxon>
        <taxon>Hexapoda</taxon>
        <taxon>Insecta</taxon>
        <taxon>Pterygota</taxon>
        <taxon>Neoptera</taxon>
        <taxon>Endopterygota</taxon>
        <taxon>Hymenoptera</taxon>
        <taxon>Apocrita</taxon>
        <taxon>Proctotrupomorpha</taxon>
        <taxon>Chalcidoidea</taxon>
        <taxon>Trichogrammatidae</taxon>
        <taxon>Trichogramma</taxon>
    </lineage>
</organism>
<protein>
    <submittedName>
        <fullName evidence="1">Uncharacterized protein</fullName>
    </submittedName>
</protein>
<sequence length="98" mass="11436">MKICKRSHDARVYGDTRMIRYERQAGIKYQKVMIPGMQVPPLEFVKRYVLNNLPPRELGCYARARAPEQKKKISLVYYNHKLGAQINTNGGLYYNVCI</sequence>
<accession>A0A6H5J530</accession>
<name>A0A6H5J530_9HYME</name>
<evidence type="ECO:0000313" key="1">
    <source>
        <dbReference type="EMBL" id="CAB0044595.1"/>
    </source>
</evidence>
<dbReference type="EMBL" id="CADCXV010001472">
    <property type="protein sequence ID" value="CAB0044595.1"/>
    <property type="molecule type" value="Genomic_DNA"/>
</dbReference>
<keyword evidence="2" id="KW-1185">Reference proteome</keyword>